<dbReference type="GO" id="GO:0016491">
    <property type="term" value="F:oxidoreductase activity"/>
    <property type="evidence" value="ECO:0007669"/>
    <property type="project" value="UniProtKB-KW"/>
</dbReference>
<keyword evidence="4" id="KW-1185">Reference proteome</keyword>
<dbReference type="EC" id="1.8.4.-" evidence="3"/>
<dbReference type="Proteomes" id="UP000244904">
    <property type="component" value="Unassembled WGS sequence"/>
</dbReference>
<dbReference type="SFLD" id="SFLDG01150">
    <property type="entry name" value="Main.1:_Beta-like"/>
    <property type="match status" value="1"/>
</dbReference>
<gene>
    <name evidence="3" type="primary">yfcG</name>
    <name evidence="3" type="ORF">PRI8871_02371</name>
</gene>
<dbReference type="PROSITE" id="PS50404">
    <property type="entry name" value="GST_NTER"/>
    <property type="match status" value="1"/>
</dbReference>
<evidence type="ECO:0000259" key="1">
    <source>
        <dbReference type="PROSITE" id="PS50404"/>
    </source>
</evidence>
<dbReference type="PANTHER" id="PTHR44051:SF9">
    <property type="entry name" value="GLUTATHIONE S-TRANSFERASE 1"/>
    <property type="match status" value="1"/>
</dbReference>
<dbReference type="RefSeq" id="WP_108886409.1">
    <property type="nucleotide sequence ID" value="NZ_OMOJ01000004.1"/>
</dbReference>
<dbReference type="Gene3D" id="1.20.1050.10">
    <property type="match status" value="1"/>
</dbReference>
<evidence type="ECO:0000313" key="3">
    <source>
        <dbReference type="EMBL" id="SPF80561.1"/>
    </source>
</evidence>
<dbReference type="InterPro" id="IPR040079">
    <property type="entry name" value="Glutathione_S-Trfase"/>
</dbReference>
<dbReference type="OrthoDB" id="5740960at2"/>
<dbReference type="AlphaFoldDB" id="A0A2R8AWZ7"/>
<dbReference type="SFLD" id="SFLDG00358">
    <property type="entry name" value="Main_(cytGST)"/>
    <property type="match status" value="1"/>
</dbReference>
<dbReference type="PROSITE" id="PS50405">
    <property type="entry name" value="GST_CTER"/>
    <property type="match status" value="1"/>
</dbReference>
<dbReference type="Pfam" id="PF13410">
    <property type="entry name" value="GST_C_2"/>
    <property type="match status" value="1"/>
</dbReference>
<dbReference type="InterPro" id="IPR036282">
    <property type="entry name" value="Glutathione-S-Trfase_C_sf"/>
</dbReference>
<protein>
    <submittedName>
        <fullName evidence="3">Disulfide-bond oxidoreductase YfcG</fullName>
        <ecNumber evidence="3">1.8.4.-</ecNumber>
    </submittedName>
</protein>
<name>A0A2R8AWZ7_9RHOB</name>
<evidence type="ECO:0000313" key="4">
    <source>
        <dbReference type="Proteomes" id="UP000244904"/>
    </source>
</evidence>
<feature type="domain" description="GST C-terminal" evidence="2">
    <location>
        <begin position="89"/>
        <end position="216"/>
    </location>
</feature>
<proteinExistence type="predicted"/>
<dbReference type="InterPro" id="IPR010987">
    <property type="entry name" value="Glutathione-S-Trfase_C-like"/>
</dbReference>
<sequence>MIKLHHVQYGRSFRVLWMLEEIGLDKIGPLEVIDYQIGSKAMQEGELRKVSPAVRIPAIELDGLVMSESGAIIEYLAETYAPELGRAVGHAERPEWLQWVHYSETMASLIEQLNLQLVFLRPPAKPSPVVVKLNVARLRGTLAGMEARLGDKEWLLEGGFSAADIMMGFNLFAVPFYVDMDQFPKLQAYRKRMEARPAYQRCIEREGPQRFYAKDFYPVPTE</sequence>
<dbReference type="Gene3D" id="3.40.30.10">
    <property type="entry name" value="Glutaredoxin"/>
    <property type="match status" value="1"/>
</dbReference>
<keyword evidence="3" id="KW-0560">Oxidoreductase</keyword>
<dbReference type="SUPFAM" id="SSF47616">
    <property type="entry name" value="GST C-terminal domain-like"/>
    <property type="match status" value="1"/>
</dbReference>
<dbReference type="SUPFAM" id="SSF52833">
    <property type="entry name" value="Thioredoxin-like"/>
    <property type="match status" value="1"/>
</dbReference>
<dbReference type="SFLD" id="SFLDS00019">
    <property type="entry name" value="Glutathione_Transferase_(cytos"/>
    <property type="match status" value="1"/>
</dbReference>
<accession>A0A2R8AWZ7</accession>
<dbReference type="EMBL" id="OMOJ01000004">
    <property type="protein sequence ID" value="SPF80561.1"/>
    <property type="molecule type" value="Genomic_DNA"/>
</dbReference>
<dbReference type="InterPro" id="IPR036249">
    <property type="entry name" value="Thioredoxin-like_sf"/>
</dbReference>
<feature type="domain" description="GST N-terminal" evidence="1">
    <location>
        <begin position="1"/>
        <end position="84"/>
    </location>
</feature>
<reference evidence="4" key="1">
    <citation type="submission" date="2018-03" db="EMBL/GenBank/DDBJ databases">
        <authorList>
            <person name="Rodrigo-Torres L."/>
            <person name="Arahal R. D."/>
            <person name="Lucena T."/>
        </authorList>
    </citation>
    <scope>NUCLEOTIDE SEQUENCE [LARGE SCALE GENOMIC DNA]</scope>
    <source>
        <strain evidence="4">CECT 8871</strain>
    </source>
</reference>
<dbReference type="CDD" id="cd03046">
    <property type="entry name" value="GST_N_GTT1_like"/>
    <property type="match status" value="1"/>
</dbReference>
<dbReference type="InterPro" id="IPR004045">
    <property type="entry name" value="Glutathione_S-Trfase_N"/>
</dbReference>
<dbReference type="Pfam" id="PF13417">
    <property type="entry name" value="GST_N_3"/>
    <property type="match status" value="1"/>
</dbReference>
<organism evidence="3 4">
    <name type="scientific">Pseudoprimorskyibacter insulae</name>
    <dbReference type="NCBI Taxonomy" id="1695997"/>
    <lineage>
        <taxon>Bacteria</taxon>
        <taxon>Pseudomonadati</taxon>
        <taxon>Pseudomonadota</taxon>
        <taxon>Alphaproteobacteria</taxon>
        <taxon>Rhodobacterales</taxon>
        <taxon>Paracoccaceae</taxon>
        <taxon>Pseudoprimorskyibacter</taxon>
    </lineage>
</organism>
<evidence type="ECO:0000259" key="2">
    <source>
        <dbReference type="PROSITE" id="PS50405"/>
    </source>
</evidence>
<dbReference type="PANTHER" id="PTHR44051">
    <property type="entry name" value="GLUTATHIONE S-TRANSFERASE-RELATED"/>
    <property type="match status" value="1"/>
</dbReference>